<sequence length="82" mass="9476">GDSKSPFFLHELARDITSAGQRNIKLVADFVKRKGFRIKYGDTNSLYLICPEECFQKCNEAYNSGNGSQKKNLGLEWWRSLW</sequence>
<dbReference type="Gene3D" id="3.90.1600.10">
    <property type="entry name" value="Palm domain of DNA polymerase"/>
    <property type="match status" value="1"/>
</dbReference>
<dbReference type="InterPro" id="IPR043502">
    <property type="entry name" value="DNA/RNA_pol_sf"/>
</dbReference>
<dbReference type="SUPFAM" id="SSF56672">
    <property type="entry name" value="DNA/RNA polymerases"/>
    <property type="match status" value="1"/>
</dbReference>
<reference evidence="1" key="1">
    <citation type="submission" date="2022-08" db="EMBL/GenBank/DDBJ databases">
        <authorList>
            <person name="Kallberg Y."/>
            <person name="Tangrot J."/>
            <person name="Rosling A."/>
        </authorList>
    </citation>
    <scope>NUCLEOTIDE SEQUENCE</scope>
    <source>
        <strain evidence="1">Wild A</strain>
    </source>
</reference>
<dbReference type="AlphaFoldDB" id="A0A9W4TAI7"/>
<protein>
    <submittedName>
        <fullName evidence="1">1065_t:CDS:1</fullName>
    </submittedName>
</protein>
<comment type="caution">
    <text evidence="1">The sequence shown here is derived from an EMBL/GenBank/DDBJ whole genome shotgun (WGS) entry which is preliminary data.</text>
</comment>
<dbReference type="OrthoDB" id="4540587at2759"/>
<evidence type="ECO:0000313" key="1">
    <source>
        <dbReference type="EMBL" id="CAI2198974.1"/>
    </source>
</evidence>
<dbReference type="InterPro" id="IPR023211">
    <property type="entry name" value="DNA_pol_palm_dom_sf"/>
</dbReference>
<organism evidence="1 2">
    <name type="scientific">Funneliformis geosporum</name>
    <dbReference type="NCBI Taxonomy" id="1117311"/>
    <lineage>
        <taxon>Eukaryota</taxon>
        <taxon>Fungi</taxon>
        <taxon>Fungi incertae sedis</taxon>
        <taxon>Mucoromycota</taxon>
        <taxon>Glomeromycotina</taxon>
        <taxon>Glomeromycetes</taxon>
        <taxon>Glomerales</taxon>
        <taxon>Glomeraceae</taxon>
        <taxon>Funneliformis</taxon>
    </lineage>
</organism>
<accession>A0A9W4TAI7</accession>
<gene>
    <name evidence="1" type="ORF">FWILDA_LOCUS18840</name>
</gene>
<dbReference type="EMBL" id="CAMKVN010019988">
    <property type="protein sequence ID" value="CAI2198974.1"/>
    <property type="molecule type" value="Genomic_DNA"/>
</dbReference>
<feature type="non-terminal residue" evidence="1">
    <location>
        <position position="1"/>
    </location>
</feature>
<evidence type="ECO:0000313" key="2">
    <source>
        <dbReference type="Proteomes" id="UP001153678"/>
    </source>
</evidence>
<dbReference type="Proteomes" id="UP001153678">
    <property type="component" value="Unassembled WGS sequence"/>
</dbReference>
<proteinExistence type="predicted"/>
<keyword evidence="2" id="KW-1185">Reference proteome</keyword>
<name>A0A9W4TAI7_9GLOM</name>